<dbReference type="AlphaFoldDB" id="A0A847SIK4"/>
<sequence length="229" mass="26039">MVRNELLADSVYKCFGSWEILTDCFVRCYTGEVIGILGRNGCGKSTFLKIIFGAMAAEHKYVSINGKKYDAPYKTKGLMAYLPQHDFLPGNLTVEEVIRLYADSKEERERLLQHAWVISYLRHKVDALSGGECRYLEILLLVNSPVQFILLDEPFNGLDPLMKEKVVALIQAARASKGFIITDHDYRNIIATSDRIILVTNGVFKNISDLEELEHWQYLPPGHAKELRS</sequence>
<protein>
    <submittedName>
        <fullName evidence="5">ATP-binding cassette domain-containing protein</fullName>
    </submittedName>
</protein>
<dbReference type="Gene3D" id="3.40.50.300">
    <property type="entry name" value="P-loop containing nucleotide triphosphate hydrolases"/>
    <property type="match status" value="1"/>
</dbReference>
<keyword evidence="1" id="KW-0813">Transport</keyword>
<keyword evidence="6" id="KW-1185">Reference proteome</keyword>
<organism evidence="5 6">
    <name type="scientific">Chitinophaga eiseniae</name>
    <dbReference type="NCBI Taxonomy" id="634771"/>
    <lineage>
        <taxon>Bacteria</taxon>
        <taxon>Pseudomonadati</taxon>
        <taxon>Bacteroidota</taxon>
        <taxon>Chitinophagia</taxon>
        <taxon>Chitinophagales</taxon>
        <taxon>Chitinophagaceae</taxon>
        <taxon>Chitinophaga</taxon>
    </lineage>
</organism>
<keyword evidence="3 5" id="KW-0067">ATP-binding</keyword>
<dbReference type="RefSeq" id="WP_168736614.1">
    <property type="nucleotide sequence ID" value="NZ_JABAHZ010000001.1"/>
</dbReference>
<gene>
    <name evidence="5" type="ORF">HGH91_01080</name>
</gene>
<dbReference type="PANTHER" id="PTHR42939:SF1">
    <property type="entry name" value="ABC TRANSPORTER ATP-BINDING PROTEIN ALBC-RELATED"/>
    <property type="match status" value="1"/>
</dbReference>
<dbReference type="EMBL" id="JABAHZ010000001">
    <property type="protein sequence ID" value="NLR77198.1"/>
    <property type="molecule type" value="Genomic_DNA"/>
</dbReference>
<dbReference type="InterPro" id="IPR003439">
    <property type="entry name" value="ABC_transporter-like_ATP-bd"/>
</dbReference>
<proteinExistence type="predicted"/>
<accession>A0A847SIK4</accession>
<dbReference type="Pfam" id="PF00005">
    <property type="entry name" value="ABC_tran"/>
    <property type="match status" value="1"/>
</dbReference>
<reference evidence="5 6" key="1">
    <citation type="submission" date="2020-04" db="EMBL/GenBank/DDBJ databases">
        <authorList>
            <person name="Yin C."/>
        </authorList>
    </citation>
    <scope>NUCLEOTIDE SEQUENCE [LARGE SCALE GENOMIC DNA]</scope>
    <source>
        <strain evidence="5 6">Ak56</strain>
    </source>
</reference>
<evidence type="ECO:0000313" key="6">
    <source>
        <dbReference type="Proteomes" id="UP000552864"/>
    </source>
</evidence>
<evidence type="ECO:0000259" key="4">
    <source>
        <dbReference type="SMART" id="SM00382"/>
    </source>
</evidence>
<dbReference type="GO" id="GO:0005524">
    <property type="term" value="F:ATP binding"/>
    <property type="evidence" value="ECO:0007669"/>
    <property type="project" value="UniProtKB-KW"/>
</dbReference>
<dbReference type="InterPro" id="IPR051782">
    <property type="entry name" value="ABC_Transporter_VariousFunc"/>
</dbReference>
<evidence type="ECO:0000313" key="5">
    <source>
        <dbReference type="EMBL" id="NLR77198.1"/>
    </source>
</evidence>
<evidence type="ECO:0000256" key="3">
    <source>
        <dbReference type="ARBA" id="ARBA00022840"/>
    </source>
</evidence>
<evidence type="ECO:0000256" key="1">
    <source>
        <dbReference type="ARBA" id="ARBA00022448"/>
    </source>
</evidence>
<dbReference type="InterPro" id="IPR003593">
    <property type="entry name" value="AAA+_ATPase"/>
</dbReference>
<keyword evidence="2" id="KW-0547">Nucleotide-binding</keyword>
<dbReference type="SMART" id="SM00382">
    <property type="entry name" value="AAA"/>
    <property type="match status" value="1"/>
</dbReference>
<dbReference type="GO" id="GO:0016887">
    <property type="term" value="F:ATP hydrolysis activity"/>
    <property type="evidence" value="ECO:0007669"/>
    <property type="project" value="InterPro"/>
</dbReference>
<dbReference type="PANTHER" id="PTHR42939">
    <property type="entry name" value="ABC TRANSPORTER ATP-BINDING PROTEIN ALBC-RELATED"/>
    <property type="match status" value="1"/>
</dbReference>
<dbReference type="Proteomes" id="UP000552864">
    <property type="component" value="Unassembled WGS sequence"/>
</dbReference>
<dbReference type="InterPro" id="IPR027417">
    <property type="entry name" value="P-loop_NTPase"/>
</dbReference>
<comment type="caution">
    <text evidence="5">The sequence shown here is derived from an EMBL/GenBank/DDBJ whole genome shotgun (WGS) entry which is preliminary data.</text>
</comment>
<dbReference type="SUPFAM" id="SSF52540">
    <property type="entry name" value="P-loop containing nucleoside triphosphate hydrolases"/>
    <property type="match status" value="1"/>
</dbReference>
<feature type="domain" description="AAA+ ATPase" evidence="4">
    <location>
        <begin position="30"/>
        <end position="203"/>
    </location>
</feature>
<name>A0A847SIK4_9BACT</name>
<evidence type="ECO:0000256" key="2">
    <source>
        <dbReference type="ARBA" id="ARBA00022741"/>
    </source>
</evidence>